<evidence type="ECO:0000313" key="3">
    <source>
        <dbReference type="Proteomes" id="UP000001015"/>
    </source>
</evidence>
<dbReference type="EMBL" id="BA000023">
    <property type="protein sequence ID" value="BAB66368.1"/>
    <property type="molecule type" value="Genomic_DNA"/>
</dbReference>
<dbReference type="GeneID" id="1459327"/>
<accession>Q971Q2</accession>
<keyword evidence="3" id="KW-1185">Reference proteome</keyword>
<proteinExistence type="predicted"/>
<keyword evidence="1" id="KW-0812">Transmembrane</keyword>
<dbReference type="PATRIC" id="fig|273063.9.peg.1497"/>
<feature type="transmembrane region" description="Helical" evidence="1">
    <location>
        <begin position="52"/>
        <end position="69"/>
    </location>
</feature>
<reference evidence="3" key="1">
    <citation type="journal article" date="2001" name="DNA Res.">
        <title>Complete genome sequence of an aerobic thermoacidophilic Crenarchaeon, Sulfolobus tokodaii strain7.</title>
        <authorList>
            <person name="Kawarabayasi Y."/>
            <person name="Hino Y."/>
            <person name="Horikawa H."/>
            <person name="Jin-no K."/>
            <person name="Takahashi M."/>
            <person name="Sekine M."/>
            <person name="Baba S."/>
            <person name="Ankai A."/>
            <person name="Kosugi H."/>
            <person name="Hosoyama A."/>
            <person name="Fukui S."/>
            <person name="Nagai Y."/>
            <person name="Nishijima K."/>
            <person name="Otsuka R."/>
            <person name="Nakazawa H."/>
            <person name="Takamiya M."/>
            <person name="Kato Y."/>
            <person name="Yoshizawa T."/>
            <person name="Tanaka T."/>
            <person name="Kudoh Y."/>
            <person name="Yamazaki J."/>
            <person name="Kushida N."/>
            <person name="Oguchi A."/>
            <person name="Aoki K."/>
            <person name="Masuda S."/>
            <person name="Yanagii M."/>
            <person name="Nishimura M."/>
            <person name="Yamagishi A."/>
            <person name="Oshima T."/>
            <person name="Kikuchi H."/>
        </authorList>
    </citation>
    <scope>NUCLEOTIDE SEQUENCE [LARGE SCALE GENOMIC DNA]</scope>
    <source>
        <strain evidence="3">DSM 16993 / JCM 10545 / NBRC 100140 / 7</strain>
    </source>
</reference>
<protein>
    <submittedName>
        <fullName evidence="2">Uncharacterized protein</fullName>
    </submittedName>
</protein>
<feature type="transmembrane region" description="Helical" evidence="1">
    <location>
        <begin position="30"/>
        <end position="46"/>
    </location>
</feature>
<feature type="transmembrane region" description="Helical" evidence="1">
    <location>
        <begin position="167"/>
        <end position="187"/>
    </location>
</feature>
<evidence type="ECO:0000313" key="2">
    <source>
        <dbReference type="EMBL" id="BAB66368.1"/>
    </source>
</evidence>
<evidence type="ECO:0000256" key="1">
    <source>
        <dbReference type="SAM" id="Phobius"/>
    </source>
</evidence>
<dbReference type="RefSeq" id="WP_010979346.1">
    <property type="nucleotide sequence ID" value="NC_003106.2"/>
</dbReference>
<dbReference type="STRING" id="273063.STK_13130"/>
<keyword evidence="1" id="KW-1133">Transmembrane helix</keyword>
<organism evidence="2 3">
    <name type="scientific">Sulfurisphaera tokodaii (strain DSM 16993 / JCM 10545 / NBRC 100140 / 7)</name>
    <name type="common">Sulfolobus tokodaii</name>
    <dbReference type="NCBI Taxonomy" id="273063"/>
    <lineage>
        <taxon>Archaea</taxon>
        <taxon>Thermoproteota</taxon>
        <taxon>Thermoprotei</taxon>
        <taxon>Sulfolobales</taxon>
        <taxon>Sulfolobaceae</taxon>
        <taxon>Sulfurisphaera</taxon>
    </lineage>
</organism>
<dbReference type="AlphaFoldDB" id="Q971Q2"/>
<sequence>MARLRESLIIDEISFFEEPLGGNQFLTMKNMFYGLFAMLVGYKLIYSGKPAAELIGVLLLLFIGFLVAYPKRSLTAESLLIGLISYYLGFGQQTKNKEEMIRKKKEERKKTTVPIIPNITSIRNVLRGLLGKTGQTGKSTLNVKAPKALTPQLTAQKSRKLAINFSLIDYIIVIIGIVSGTFGVIMFNKAFWSLNVNEVYIATVVIIVGFSVSIERILEKLVRR</sequence>
<dbReference type="KEGG" id="sto:STK_13130"/>
<dbReference type="Proteomes" id="UP000001015">
    <property type="component" value="Chromosome"/>
</dbReference>
<gene>
    <name evidence="2" type="primary">ST1313</name>
    <name evidence="2" type="ordered locus">STK_13130</name>
</gene>
<dbReference type="OrthoDB" id="385709at2157"/>
<dbReference type="eggNOG" id="arCOG09902">
    <property type="taxonomic scope" value="Archaea"/>
</dbReference>
<feature type="transmembrane region" description="Helical" evidence="1">
    <location>
        <begin position="199"/>
        <end position="218"/>
    </location>
</feature>
<name>Q971Q2_SULTO</name>
<keyword evidence="1" id="KW-0472">Membrane</keyword>